<accession>A0A6J4II29</accession>
<keyword evidence="1" id="KW-0472">Membrane</keyword>
<organism evidence="2">
    <name type="scientific">uncultured Actinomycetospora sp</name>
    <dbReference type="NCBI Taxonomy" id="1135996"/>
    <lineage>
        <taxon>Bacteria</taxon>
        <taxon>Bacillati</taxon>
        <taxon>Actinomycetota</taxon>
        <taxon>Actinomycetes</taxon>
        <taxon>Pseudonocardiales</taxon>
        <taxon>Pseudonocardiaceae</taxon>
        <taxon>Actinomycetospora</taxon>
        <taxon>environmental samples</taxon>
    </lineage>
</organism>
<dbReference type="AlphaFoldDB" id="A0A6J4II29"/>
<feature type="transmembrane region" description="Helical" evidence="1">
    <location>
        <begin position="42"/>
        <end position="60"/>
    </location>
</feature>
<sequence>MLYNLDNYVLLALWLIGIPVGLFAFVHALMQRSDAYTAADKLTKPVWCAITGVGAAIMILPDLLSGGWPAGPASFLWLVGVIAVLIYIVDVRPRIVEIQQGPRW</sequence>
<feature type="transmembrane region" description="Helical" evidence="1">
    <location>
        <begin position="72"/>
        <end position="89"/>
    </location>
</feature>
<proteinExistence type="predicted"/>
<keyword evidence="1" id="KW-0812">Transmembrane</keyword>
<name>A0A6J4II29_9PSEU</name>
<protein>
    <submittedName>
        <fullName evidence="2">FIG00820770: hypothetical membrane protein</fullName>
    </submittedName>
</protein>
<keyword evidence="1" id="KW-1133">Transmembrane helix</keyword>
<dbReference type="InterPro" id="IPR019662">
    <property type="entry name" value="DUF2516"/>
</dbReference>
<gene>
    <name evidence="2" type="ORF">AVDCRST_MAG54-2095</name>
</gene>
<dbReference type="EMBL" id="CADCTH010000277">
    <property type="protein sequence ID" value="CAA9253061.1"/>
    <property type="molecule type" value="Genomic_DNA"/>
</dbReference>
<feature type="transmembrane region" description="Helical" evidence="1">
    <location>
        <begin position="12"/>
        <end position="30"/>
    </location>
</feature>
<dbReference type="Pfam" id="PF10724">
    <property type="entry name" value="DUF2516"/>
    <property type="match status" value="1"/>
</dbReference>
<evidence type="ECO:0000256" key="1">
    <source>
        <dbReference type="SAM" id="Phobius"/>
    </source>
</evidence>
<evidence type="ECO:0000313" key="2">
    <source>
        <dbReference type="EMBL" id="CAA9253061.1"/>
    </source>
</evidence>
<reference evidence="2" key="1">
    <citation type="submission" date="2020-02" db="EMBL/GenBank/DDBJ databases">
        <authorList>
            <person name="Meier V. D."/>
        </authorList>
    </citation>
    <scope>NUCLEOTIDE SEQUENCE</scope>
    <source>
        <strain evidence="2">AVDCRST_MAG54</strain>
    </source>
</reference>